<sequence length="117" mass="13155">MTMSVSVTFDGMAPSDALRADIMQHADKLAQFAPRALACHVAVMASTRRRHQGNLYKVRARLTLPGGEIAAGRTGPQDHGHEDPYVAVRDTFDVLRRQLEDYVRRQRGDVKHHEPRP</sequence>
<accession>A0A0K8QRM0</accession>
<protein>
    <submittedName>
        <fullName evidence="1">RaiA ribosome-associated inhibitor A</fullName>
    </submittedName>
    <submittedName>
        <fullName evidence="2">Ribosomal subunit interface protein</fullName>
    </submittedName>
</protein>
<gene>
    <name evidence="1" type="ORF">MBSD_0711</name>
    <name evidence="2" type="ORF">MBSD_n2358</name>
</gene>
<dbReference type="EMBL" id="DF970239">
    <property type="protein sequence ID" value="GAP67042.1"/>
    <property type="molecule type" value="Genomic_DNA"/>
</dbReference>
<dbReference type="RefSeq" id="WP_082306652.1">
    <property type="nucleotide sequence ID" value="NZ_DF970239.1"/>
</dbReference>
<dbReference type="Pfam" id="PF02482">
    <property type="entry name" value="Ribosomal_S30AE"/>
    <property type="match status" value="1"/>
</dbReference>
<dbReference type="EMBL" id="DF952378">
    <property type="protein sequence ID" value="GAN44190.1"/>
    <property type="molecule type" value="Genomic_DNA"/>
</dbReference>
<evidence type="ECO:0000313" key="2">
    <source>
        <dbReference type="EMBL" id="GAP67042.1"/>
    </source>
</evidence>
<evidence type="ECO:0000313" key="1">
    <source>
        <dbReference type="EMBL" id="GAN44190.1"/>
    </source>
</evidence>
<dbReference type="CDD" id="cd00552">
    <property type="entry name" value="RaiA"/>
    <property type="match status" value="1"/>
</dbReference>
<dbReference type="AlphaFoldDB" id="A0A0K8QRM0"/>
<dbReference type="InterPro" id="IPR003489">
    <property type="entry name" value="RHF/RaiA"/>
</dbReference>
<organism evidence="2">
    <name type="scientific">Mizugakiibacter sediminis</name>
    <dbReference type="NCBI Taxonomy" id="1475481"/>
    <lineage>
        <taxon>Bacteria</taxon>
        <taxon>Pseudomonadati</taxon>
        <taxon>Pseudomonadota</taxon>
        <taxon>Gammaproteobacteria</taxon>
        <taxon>Lysobacterales</taxon>
        <taxon>Rhodanobacteraceae</taxon>
        <taxon>Mizugakiibacter</taxon>
    </lineage>
</organism>
<dbReference type="STRING" id="1475481.GCA_000953855_02405"/>
<reference evidence="1" key="1">
    <citation type="submission" date="2015-03" db="EMBL/GenBank/DDBJ databases">
        <title>Draft genome sequence of Mizugakiibacter sediminis skMP5.</title>
        <authorList>
            <person name="Watanabe T."/>
            <person name="Kojima H."/>
            <person name="Fukui M."/>
        </authorList>
    </citation>
    <scope>NUCLEOTIDE SEQUENCE</scope>
    <source>
        <strain evidence="1">SkMP5</strain>
    </source>
</reference>
<reference evidence="2" key="2">
    <citation type="submission" date="2015-08" db="EMBL/GenBank/DDBJ databases">
        <title>Complete DNA Sequence of Pseudomonas syringae pv. actinidiae, the Causal Agent of Kiwifruit Canker Disease.</title>
        <authorList>
            <person name="Rikkerink E.H.A."/>
            <person name="Fineran P.C."/>
        </authorList>
    </citation>
    <scope>NUCLEOTIDE SEQUENCE</scope>
    <source>
        <strain evidence="2">SkMP5</strain>
    </source>
</reference>
<dbReference type="OrthoDB" id="9782252at2"/>
<dbReference type="HOGENOM" id="CLU_112793_1_0_6"/>
<keyword evidence="3" id="KW-1185">Reference proteome</keyword>
<dbReference type="Proteomes" id="UP000253740">
    <property type="component" value="Unassembled WGS sequence"/>
</dbReference>
<proteinExistence type="predicted"/>
<evidence type="ECO:0000313" key="3">
    <source>
        <dbReference type="Proteomes" id="UP000253740"/>
    </source>
</evidence>
<name>A0A0K8QRM0_9GAMM</name>
<dbReference type="Gene3D" id="3.30.160.100">
    <property type="entry name" value="Ribosome hibernation promotion factor-like"/>
    <property type="match status" value="1"/>
</dbReference>
<dbReference type="InterPro" id="IPR036567">
    <property type="entry name" value="RHF-like"/>
</dbReference>
<dbReference type="SUPFAM" id="SSF69754">
    <property type="entry name" value="Ribosome binding protein Y (YfiA homologue)"/>
    <property type="match status" value="1"/>
</dbReference>